<feature type="region of interest" description="Disordered" evidence="1">
    <location>
        <begin position="19"/>
        <end position="58"/>
    </location>
</feature>
<reference evidence="2" key="1">
    <citation type="submission" date="2022-01" db="EMBL/GenBank/DDBJ databases">
        <title>Microbacterium eymi and Microbacterium rhizovicinus sp. nov., isolated from the rhizospheric soil of Elymus tsukushiensis, a plant native to the Dokdo Islands, Republic of Korea.</title>
        <authorList>
            <person name="Hwang Y.J."/>
        </authorList>
    </citation>
    <scope>NUCLEOTIDE SEQUENCE</scope>
    <source>
        <strain evidence="2">KUDC0405</strain>
    </source>
</reference>
<keyword evidence="3" id="KW-1185">Reference proteome</keyword>
<evidence type="ECO:0000256" key="1">
    <source>
        <dbReference type="SAM" id="MobiDB-lite"/>
    </source>
</evidence>
<evidence type="ECO:0000313" key="3">
    <source>
        <dbReference type="Proteomes" id="UP001054811"/>
    </source>
</evidence>
<name>A0ABY5NHP2_9MICO</name>
<sequence length="88" mass="9074">MAANALIVMTMARLATFRTGSGSSSVIRSRQDAGDRAPDQEDAQVRGDDPSQQTPDALDGCGRILVARGLLDEGGGDGLDGGREGGWV</sequence>
<accession>A0ABY5NHP2</accession>
<feature type="compositionally biased region" description="Polar residues" evidence="1">
    <location>
        <begin position="19"/>
        <end position="28"/>
    </location>
</feature>
<evidence type="ECO:0000313" key="2">
    <source>
        <dbReference type="EMBL" id="UUT34714.1"/>
    </source>
</evidence>
<organism evidence="2 3">
    <name type="scientific">Microbacterium elymi</name>
    <dbReference type="NCBI Taxonomy" id="2909587"/>
    <lineage>
        <taxon>Bacteria</taxon>
        <taxon>Bacillati</taxon>
        <taxon>Actinomycetota</taxon>
        <taxon>Actinomycetes</taxon>
        <taxon>Micrococcales</taxon>
        <taxon>Microbacteriaceae</taxon>
        <taxon>Microbacterium</taxon>
    </lineage>
</organism>
<dbReference type="Proteomes" id="UP001054811">
    <property type="component" value="Chromosome"/>
</dbReference>
<dbReference type="RefSeq" id="WP_259611240.1">
    <property type="nucleotide sequence ID" value="NZ_CP091139.2"/>
</dbReference>
<protein>
    <submittedName>
        <fullName evidence="2">Uncharacterized protein</fullName>
    </submittedName>
</protein>
<proteinExistence type="predicted"/>
<feature type="compositionally biased region" description="Basic and acidic residues" evidence="1">
    <location>
        <begin position="29"/>
        <end position="49"/>
    </location>
</feature>
<dbReference type="EMBL" id="CP091139">
    <property type="protein sequence ID" value="UUT34714.1"/>
    <property type="molecule type" value="Genomic_DNA"/>
</dbReference>
<gene>
    <name evidence="2" type="ORF">L2X98_30050</name>
</gene>